<evidence type="ECO:0000313" key="7">
    <source>
        <dbReference type="EMBL" id="ELA45977.1"/>
    </source>
</evidence>
<evidence type="ECO:0000256" key="4">
    <source>
        <dbReference type="ARBA" id="ARBA00023136"/>
    </source>
</evidence>
<reference evidence="8" key="1">
    <citation type="submission" date="2011-03" db="EMBL/GenBank/DDBJ databases">
        <title>The genome sequence of Vavraia culicis strain floridensis.</title>
        <authorList>
            <consortium name="The Broad Institute Genome Sequencing Platform"/>
            <person name="Cuomo C."/>
            <person name="Becnel J."/>
            <person name="Sanscrainte N."/>
            <person name="Young S.K."/>
            <person name="Zeng Q."/>
            <person name="Gargeya S."/>
            <person name="Fitzgerald M."/>
            <person name="Haas B."/>
            <person name="Abouelleil A."/>
            <person name="Alvarado L."/>
            <person name="Arachchi H.M."/>
            <person name="Berlin A."/>
            <person name="Chapman S.B."/>
            <person name="Gearin G."/>
            <person name="Goldberg J."/>
            <person name="Griggs A."/>
            <person name="Gujja S."/>
            <person name="Hansen M."/>
            <person name="Heiman D."/>
            <person name="Howarth C."/>
            <person name="Larimer J."/>
            <person name="Lui A."/>
            <person name="MacDonald P.J.P."/>
            <person name="McCowen C."/>
            <person name="Montmayeur A."/>
            <person name="Murphy C."/>
            <person name="Neiman D."/>
            <person name="Pearson M."/>
            <person name="Priest M."/>
            <person name="Roberts A."/>
            <person name="Saif S."/>
            <person name="Shea T."/>
            <person name="Sisk P."/>
            <person name="Stolte C."/>
            <person name="Sykes S."/>
            <person name="Wortman J."/>
            <person name="Nusbaum C."/>
            <person name="Birren B."/>
        </authorList>
    </citation>
    <scope>NUCLEOTIDE SEQUENCE [LARGE SCALE GENOMIC DNA]</scope>
    <source>
        <strain evidence="8">floridensis</strain>
    </source>
</reference>
<dbReference type="GO" id="GO:0005789">
    <property type="term" value="C:endoplasmic reticulum membrane"/>
    <property type="evidence" value="ECO:0007669"/>
    <property type="project" value="UniProtKB-SubCell"/>
</dbReference>
<comment type="similarity">
    <text evidence="5">Belongs to the TPT transporter family. SLC35D subfamily.</text>
</comment>
<evidence type="ECO:0000256" key="2">
    <source>
        <dbReference type="ARBA" id="ARBA00022692"/>
    </source>
</evidence>
<evidence type="ECO:0000256" key="5">
    <source>
        <dbReference type="RuleBase" id="RU367097"/>
    </source>
</evidence>
<keyword evidence="5" id="KW-0813">Transport</keyword>
<feature type="transmembrane region" description="Helical" evidence="5">
    <location>
        <begin position="289"/>
        <end position="308"/>
    </location>
</feature>
<keyword evidence="5" id="KW-0333">Golgi apparatus</keyword>
<feature type="transmembrane region" description="Helical" evidence="5">
    <location>
        <begin position="406"/>
        <end position="424"/>
    </location>
</feature>
<feature type="compositionally biased region" description="Low complexity" evidence="6">
    <location>
        <begin position="172"/>
        <end position="184"/>
    </location>
</feature>
<dbReference type="GO" id="GO:0000139">
    <property type="term" value="C:Golgi membrane"/>
    <property type="evidence" value="ECO:0007669"/>
    <property type="project" value="UniProtKB-SubCell"/>
</dbReference>
<comment type="subcellular location">
    <subcellularLocation>
        <location evidence="5">Golgi apparatus membrane</location>
        <topology evidence="5">Multi-pass membrane protein</topology>
    </subcellularLocation>
    <subcellularLocation>
        <location evidence="5">Cytoplasmic vesicle membrane</location>
        <topology evidence="5">Multi-pass membrane protein</topology>
    </subcellularLocation>
    <subcellularLocation>
        <location evidence="5">Endoplasmic reticulum membrane</location>
        <topology evidence="5">Multi-pass membrane protein</topology>
    </subcellularLocation>
    <subcellularLocation>
        <location evidence="1">Membrane</location>
        <topology evidence="1">Multi-pass membrane protein</topology>
    </subcellularLocation>
</comment>
<dbReference type="SUPFAM" id="SSF103481">
    <property type="entry name" value="Multidrug resistance efflux transporter EmrE"/>
    <property type="match status" value="1"/>
</dbReference>
<dbReference type="Gene3D" id="1.10.3730.20">
    <property type="match status" value="1"/>
</dbReference>
<evidence type="ECO:0000313" key="8">
    <source>
        <dbReference type="Proteomes" id="UP000011081"/>
    </source>
</evidence>
<comment type="function">
    <text evidence="5">Involved in the import of GDP-mannose from the cytoplasm into the Golgi lumen.</text>
</comment>
<keyword evidence="8" id="KW-1185">Reference proteome</keyword>
<dbReference type="InParanoid" id="L2GRH9"/>
<keyword evidence="4 5" id="KW-0472">Membrane</keyword>
<keyword evidence="5" id="KW-0256">Endoplasmic reticulum</keyword>
<dbReference type="STRING" id="948595.L2GRH9"/>
<dbReference type="FunCoup" id="L2GRH9">
    <property type="interactions" value="105"/>
</dbReference>
<dbReference type="GeneID" id="19880394"/>
<feature type="transmembrane region" description="Helical" evidence="5">
    <location>
        <begin position="6"/>
        <end position="26"/>
    </location>
</feature>
<feature type="transmembrane region" description="Helical" evidence="5">
    <location>
        <begin position="347"/>
        <end position="367"/>
    </location>
</feature>
<dbReference type="AlphaFoldDB" id="L2GRH9"/>
<dbReference type="EMBL" id="GL877475">
    <property type="protein sequence ID" value="ELA45977.1"/>
    <property type="molecule type" value="Genomic_DNA"/>
</dbReference>
<protein>
    <recommendedName>
        <fullName evidence="5">GDP-mannose transporter</fullName>
        <shortName evidence="5">GMT</shortName>
    </recommendedName>
</protein>
<feature type="transmembrane region" description="Helical" evidence="5">
    <location>
        <begin position="264"/>
        <end position="283"/>
    </location>
</feature>
<comment type="subunit">
    <text evidence="5">Homooligomer.</text>
</comment>
<name>L2GRH9_VAVCU</name>
<accession>L2GRH9</accession>
<dbReference type="InterPro" id="IPR037185">
    <property type="entry name" value="EmrE-like"/>
</dbReference>
<keyword evidence="5" id="KW-0968">Cytoplasmic vesicle</keyword>
<dbReference type="PANTHER" id="PTHR11132">
    <property type="entry name" value="SOLUTE CARRIER FAMILY 35"/>
    <property type="match status" value="1"/>
</dbReference>
<evidence type="ECO:0000256" key="1">
    <source>
        <dbReference type="ARBA" id="ARBA00004141"/>
    </source>
</evidence>
<feature type="transmembrane region" description="Helical" evidence="5">
    <location>
        <begin position="320"/>
        <end position="341"/>
    </location>
</feature>
<feature type="compositionally biased region" description="Basic and acidic residues" evidence="6">
    <location>
        <begin position="148"/>
        <end position="167"/>
    </location>
</feature>
<dbReference type="InterPro" id="IPR050186">
    <property type="entry name" value="TPT_transporter"/>
</dbReference>
<dbReference type="RefSeq" id="XP_008075540.1">
    <property type="nucleotide sequence ID" value="XM_008077349.1"/>
</dbReference>
<dbReference type="Proteomes" id="UP000011081">
    <property type="component" value="Unassembled WGS sequence"/>
</dbReference>
<dbReference type="OrthoDB" id="18894at2759"/>
<sequence length="426" mass="46825">MNTLIISYVLLYYIASITLGFSTSYLLSKSSYHFRYPLFFSTVQNFVHFVMAKIVLRMRKGLVEGAADGCCGCGGCKCGSEGWGGDTGSGTVGDGSENGEEGKKNVAAKQGLLFVSNGVLKQCGEIGDKDLIVFYEEHERIDGWGRRNRLRRDGRGGSNGKGEDLSVGRDSTGNTTDNETNNKTNNEHRAAHNHMLVPGTCRKHATVLNCINTLPCTLTGALDISLSTYSLTNVSFALYTMVKSSSPIFILLSSFVLNNEPVSFRTFFIIFLIGLGTFLITFSHDTLNLPQVLPILFASLISGIRWSLIQRYLSAHTNIFTFIATINLNISAILLILAIYMEGLPILNMHSFSLIVTLSVISFFLVWSEYTILKCFSCVFLCVLGIVKEMSIVVVSVYMGKVRLEGVNWIGLVLSMSGLLMYGVKK</sequence>
<dbReference type="GO" id="GO:0030659">
    <property type="term" value="C:cytoplasmic vesicle membrane"/>
    <property type="evidence" value="ECO:0007669"/>
    <property type="project" value="UniProtKB-SubCell"/>
</dbReference>
<evidence type="ECO:0000256" key="6">
    <source>
        <dbReference type="SAM" id="MobiDB-lite"/>
    </source>
</evidence>
<evidence type="ECO:0000256" key="3">
    <source>
        <dbReference type="ARBA" id="ARBA00022989"/>
    </source>
</evidence>
<dbReference type="HOGENOM" id="CLU_644364_0_0_1"/>
<dbReference type="VEuPathDB" id="MicrosporidiaDB:VCUG_02533"/>
<proteinExistence type="inferred from homology"/>
<keyword evidence="5" id="KW-0762">Sugar transport</keyword>
<keyword evidence="3 5" id="KW-1133">Transmembrane helix</keyword>
<feature type="transmembrane region" description="Helical" evidence="5">
    <location>
        <begin position="38"/>
        <end position="56"/>
    </location>
</feature>
<dbReference type="OMA" id="HERIDGW"/>
<feature type="region of interest" description="Disordered" evidence="6">
    <location>
        <begin position="148"/>
        <end position="188"/>
    </location>
</feature>
<feature type="transmembrane region" description="Helical" evidence="5">
    <location>
        <begin position="379"/>
        <end position="400"/>
    </location>
</feature>
<gene>
    <name evidence="7" type="ORF">VCUG_02533</name>
</gene>
<keyword evidence="2 5" id="KW-0812">Transmembrane</keyword>
<organism evidence="7 8">
    <name type="scientific">Vavraia culicis (isolate floridensis)</name>
    <name type="common">Microsporidian parasite</name>
    <dbReference type="NCBI Taxonomy" id="948595"/>
    <lineage>
        <taxon>Eukaryota</taxon>
        <taxon>Fungi</taxon>
        <taxon>Fungi incertae sedis</taxon>
        <taxon>Microsporidia</taxon>
        <taxon>Pleistophoridae</taxon>
        <taxon>Vavraia</taxon>
    </lineage>
</organism>